<gene>
    <name evidence="9" type="ORF">GXW79_14530</name>
</gene>
<dbReference type="GO" id="GO:0009060">
    <property type="term" value="P:aerobic respiration"/>
    <property type="evidence" value="ECO:0007669"/>
    <property type="project" value="TreeGrafter"/>
</dbReference>
<dbReference type="Pfam" id="PF01070">
    <property type="entry name" value="FMN_dh"/>
    <property type="match status" value="1"/>
</dbReference>
<proteinExistence type="inferred from homology"/>
<dbReference type="InterPro" id="IPR000262">
    <property type="entry name" value="FMN-dep_DH"/>
</dbReference>
<feature type="binding site" evidence="7">
    <location>
        <position position="37"/>
    </location>
    <ligand>
        <name>glyoxylate</name>
        <dbReference type="ChEBI" id="CHEBI:36655"/>
    </ligand>
</feature>
<dbReference type="Proteomes" id="UP001196068">
    <property type="component" value="Unassembled WGS sequence"/>
</dbReference>
<evidence type="ECO:0000256" key="3">
    <source>
        <dbReference type="ARBA" id="ARBA00022643"/>
    </source>
</evidence>
<dbReference type="GO" id="GO:0005886">
    <property type="term" value="C:plasma membrane"/>
    <property type="evidence" value="ECO:0007669"/>
    <property type="project" value="TreeGrafter"/>
</dbReference>
<feature type="binding site" evidence="7">
    <location>
        <begin position="299"/>
        <end position="300"/>
    </location>
    <ligand>
        <name>FMN</name>
        <dbReference type="ChEBI" id="CHEBI:58210"/>
    </ligand>
</feature>
<dbReference type="PANTHER" id="PTHR10578:SF107">
    <property type="entry name" value="2-HYDROXYACID OXIDASE 1"/>
    <property type="match status" value="1"/>
</dbReference>
<keyword evidence="3 7" id="KW-0288">FMN</keyword>
<dbReference type="InterPro" id="IPR037396">
    <property type="entry name" value="FMN_HAD"/>
</dbReference>
<evidence type="ECO:0000256" key="4">
    <source>
        <dbReference type="ARBA" id="ARBA00023002"/>
    </source>
</evidence>
<dbReference type="SUPFAM" id="SSF51395">
    <property type="entry name" value="FMN-linked oxidoreductases"/>
    <property type="match status" value="1"/>
</dbReference>
<feature type="binding site" evidence="7">
    <location>
        <position position="243"/>
    </location>
    <ligand>
        <name>FMN</name>
        <dbReference type="ChEBI" id="CHEBI:58210"/>
    </ligand>
</feature>
<evidence type="ECO:0000313" key="10">
    <source>
        <dbReference type="Proteomes" id="UP001196068"/>
    </source>
</evidence>
<dbReference type="InterPro" id="IPR012133">
    <property type="entry name" value="Alpha-hydoxy_acid_DH_FMN"/>
</dbReference>
<reference evidence="9" key="1">
    <citation type="submission" date="2020-01" db="EMBL/GenBank/DDBJ databases">
        <authorList>
            <person name="Rat A."/>
        </authorList>
    </citation>
    <scope>NUCLEOTIDE SEQUENCE</scope>
    <source>
        <strain evidence="9">LMG 28251</strain>
    </source>
</reference>
<evidence type="ECO:0000256" key="5">
    <source>
        <dbReference type="ARBA" id="ARBA00024042"/>
    </source>
</evidence>
<keyword evidence="10" id="KW-1185">Reference proteome</keyword>
<comment type="caution">
    <text evidence="9">The sequence shown here is derived from an EMBL/GenBank/DDBJ whole genome shotgun (WGS) entry which is preliminary data.</text>
</comment>
<feature type="binding site" evidence="7">
    <location>
        <position position="221"/>
    </location>
    <ligand>
        <name>FMN</name>
        <dbReference type="ChEBI" id="CHEBI:58210"/>
    </ligand>
</feature>
<sequence length="370" mass="39884">MSHQNEAMNRENQVSYLTLHEYVKKARQKLTPDIWDYLIGGTETETTLRRNRLGIETLALRPRVLRDVSALDASTSFAGRRIRLPVALAPVGSLESMSPGGTGTAALAAEAFGVPIIASSVTPAPILAEVAKTKGPKVFQLYVRGDEAWQEEQIKRAEDAGYDMFCFTVDTAIYSRRERDIAKRFVKSWRAAAVGMQYQAALNWKHVEHYKAHHKLPLVLKGIGTSEDASMAVEHGVDVLYVSNHGGRQLDHGRGSIEVLPEVVQAAAGRAKVWVDGGFSRGTDVIKAIALGADLVGLGRLYCYGLAAEGQAGVEGVLSLLENEMHSALGLLGAPNLAALGPQSLHSAGATTMPHVHSAFPLLNLADQGY</sequence>
<organism evidence="9 10">
    <name type="scientific">Plastoroseomonas arctica</name>
    <dbReference type="NCBI Taxonomy" id="1509237"/>
    <lineage>
        <taxon>Bacteria</taxon>
        <taxon>Pseudomonadati</taxon>
        <taxon>Pseudomonadota</taxon>
        <taxon>Alphaproteobacteria</taxon>
        <taxon>Acetobacterales</taxon>
        <taxon>Acetobacteraceae</taxon>
        <taxon>Plastoroseomonas</taxon>
    </lineage>
</organism>
<dbReference type="GO" id="GO:0010181">
    <property type="term" value="F:FMN binding"/>
    <property type="evidence" value="ECO:0007669"/>
    <property type="project" value="InterPro"/>
</dbReference>
<feature type="binding site" evidence="7">
    <location>
        <position position="119"/>
    </location>
    <ligand>
        <name>FMN</name>
        <dbReference type="ChEBI" id="CHEBI:58210"/>
    </ligand>
</feature>
<reference evidence="9" key="2">
    <citation type="journal article" date="2021" name="Syst. Appl. Microbiol.">
        <title>Roseomonas hellenica sp. nov., isolated from roots of wild-growing Alkanna tinctoria.</title>
        <authorList>
            <person name="Rat A."/>
            <person name="Naranjo H.D."/>
            <person name="Lebbe L."/>
            <person name="Cnockaert M."/>
            <person name="Krigas N."/>
            <person name="Grigoriadou K."/>
            <person name="Maloupa E."/>
            <person name="Willems A."/>
        </authorList>
    </citation>
    <scope>NUCLEOTIDE SEQUENCE</scope>
    <source>
        <strain evidence="9">LMG 28251</strain>
    </source>
</reference>
<evidence type="ECO:0000256" key="1">
    <source>
        <dbReference type="ARBA" id="ARBA00001917"/>
    </source>
</evidence>
<keyword evidence="2 7" id="KW-0285">Flavoprotein</keyword>
<keyword evidence="4" id="KW-0560">Oxidoreductase</keyword>
<comment type="similarity">
    <text evidence="5">Belongs to the FMN-dependent alpha-hydroxy acid dehydrogenase family.</text>
</comment>
<protein>
    <submittedName>
        <fullName evidence="9">Alpha-hydroxy-acid oxidizing protein</fullName>
    </submittedName>
</protein>
<dbReference type="PIRSF" id="PIRSF000138">
    <property type="entry name" value="Al-hdrx_acd_dh"/>
    <property type="match status" value="1"/>
</dbReference>
<dbReference type="AlphaFoldDB" id="A0AAF1KK75"/>
<feature type="binding site" evidence="7">
    <location>
        <position position="245"/>
    </location>
    <ligand>
        <name>glyoxylate</name>
        <dbReference type="ChEBI" id="CHEBI:36655"/>
    </ligand>
</feature>
<comment type="cofactor">
    <cofactor evidence="1">
        <name>FMN</name>
        <dbReference type="ChEBI" id="CHEBI:58210"/>
    </cofactor>
</comment>
<evidence type="ECO:0000256" key="6">
    <source>
        <dbReference type="PIRSR" id="PIRSR000138-1"/>
    </source>
</evidence>
<feature type="domain" description="FMN hydroxy acid dehydrogenase" evidence="8">
    <location>
        <begin position="11"/>
        <end position="350"/>
    </location>
</feature>
<dbReference type="GO" id="GO:0004459">
    <property type="term" value="F:L-lactate dehydrogenase (NAD+) activity"/>
    <property type="evidence" value="ECO:0007669"/>
    <property type="project" value="TreeGrafter"/>
</dbReference>
<dbReference type="PROSITE" id="PS00557">
    <property type="entry name" value="FMN_HYDROXY_ACID_DH_1"/>
    <property type="match status" value="1"/>
</dbReference>
<evidence type="ECO:0000313" key="9">
    <source>
        <dbReference type="EMBL" id="MBR0656295.1"/>
    </source>
</evidence>
<feature type="binding site" evidence="7">
    <location>
        <position position="248"/>
    </location>
    <ligand>
        <name>glyoxylate</name>
        <dbReference type="ChEBI" id="CHEBI:36655"/>
    </ligand>
</feature>
<feature type="binding site" evidence="7">
    <location>
        <position position="177"/>
    </location>
    <ligand>
        <name>glyoxylate</name>
        <dbReference type="ChEBI" id="CHEBI:36655"/>
    </ligand>
</feature>
<dbReference type="InterPro" id="IPR013785">
    <property type="entry name" value="Aldolase_TIM"/>
</dbReference>
<dbReference type="EMBL" id="JAAEDH010000017">
    <property type="protein sequence ID" value="MBR0656295.1"/>
    <property type="molecule type" value="Genomic_DNA"/>
</dbReference>
<dbReference type="PANTHER" id="PTHR10578">
    <property type="entry name" value="S -2-HYDROXY-ACID OXIDASE-RELATED"/>
    <property type="match status" value="1"/>
</dbReference>
<evidence type="ECO:0000259" key="8">
    <source>
        <dbReference type="PROSITE" id="PS51349"/>
    </source>
</evidence>
<feature type="active site" description="Proton acceptor" evidence="6">
    <location>
        <position position="245"/>
    </location>
</feature>
<feature type="binding site" evidence="7">
    <location>
        <begin position="90"/>
        <end position="92"/>
    </location>
    <ligand>
        <name>FMN</name>
        <dbReference type="ChEBI" id="CHEBI:58210"/>
    </ligand>
</feature>
<feature type="binding site" evidence="7">
    <location>
        <position position="168"/>
    </location>
    <ligand>
        <name>FMN</name>
        <dbReference type="ChEBI" id="CHEBI:58210"/>
    </ligand>
</feature>
<evidence type="ECO:0000256" key="7">
    <source>
        <dbReference type="PIRSR" id="PIRSR000138-2"/>
    </source>
</evidence>
<evidence type="ECO:0000256" key="2">
    <source>
        <dbReference type="ARBA" id="ARBA00022630"/>
    </source>
</evidence>
<dbReference type="PROSITE" id="PS51349">
    <property type="entry name" value="FMN_HYDROXY_ACID_DH_2"/>
    <property type="match status" value="1"/>
</dbReference>
<dbReference type="RefSeq" id="WP_211875143.1">
    <property type="nucleotide sequence ID" value="NZ_JAAEDH010000017.1"/>
</dbReference>
<name>A0AAF1KK75_9PROT</name>
<dbReference type="Gene3D" id="3.20.20.70">
    <property type="entry name" value="Aldolase class I"/>
    <property type="match status" value="1"/>
</dbReference>
<dbReference type="CDD" id="cd02809">
    <property type="entry name" value="alpha_hydroxyacid_oxid_FMN"/>
    <property type="match status" value="1"/>
</dbReference>
<feature type="binding site" evidence="7">
    <location>
        <position position="142"/>
    </location>
    <ligand>
        <name>glyoxylate</name>
        <dbReference type="ChEBI" id="CHEBI:36655"/>
    </ligand>
</feature>
<feature type="binding site" evidence="7">
    <location>
        <position position="140"/>
    </location>
    <ligand>
        <name>FMN</name>
        <dbReference type="ChEBI" id="CHEBI:58210"/>
    </ligand>
</feature>
<accession>A0AAF1KK75</accession>
<dbReference type="InterPro" id="IPR008259">
    <property type="entry name" value="FMN_hydac_DH_AS"/>
</dbReference>